<proteinExistence type="predicted"/>
<protein>
    <submittedName>
        <fullName evidence="2">Uncharacterized protein</fullName>
    </submittedName>
</protein>
<feature type="compositionally biased region" description="Polar residues" evidence="1">
    <location>
        <begin position="52"/>
        <end position="63"/>
    </location>
</feature>
<name>A0AA46TIM3_9ACTN</name>
<dbReference type="KEGG" id="sgrg:L0C25_22200"/>
<dbReference type="AlphaFoldDB" id="A0AA46TIM3"/>
<feature type="compositionally biased region" description="Basic and acidic residues" evidence="1">
    <location>
        <begin position="41"/>
        <end position="50"/>
    </location>
</feature>
<organism evidence="2 3">
    <name type="scientific">Solicola gregarius</name>
    <dbReference type="NCBI Taxonomy" id="2908642"/>
    <lineage>
        <taxon>Bacteria</taxon>
        <taxon>Bacillati</taxon>
        <taxon>Actinomycetota</taxon>
        <taxon>Actinomycetes</taxon>
        <taxon>Propionibacteriales</taxon>
        <taxon>Nocardioidaceae</taxon>
        <taxon>Solicola</taxon>
    </lineage>
</organism>
<evidence type="ECO:0000256" key="1">
    <source>
        <dbReference type="SAM" id="MobiDB-lite"/>
    </source>
</evidence>
<dbReference type="EMBL" id="CP094970">
    <property type="protein sequence ID" value="UYM05198.1"/>
    <property type="molecule type" value="Genomic_DNA"/>
</dbReference>
<accession>A0AA46TIM3</accession>
<keyword evidence="3" id="KW-1185">Reference proteome</keyword>
<sequence length="63" mass="6787">MTAPQEEEPTRTGHARVDAAMERLRGLENEPVGSHAGIYESVHDELRDSLTEAGTENGSVPGQ</sequence>
<feature type="region of interest" description="Disordered" evidence="1">
    <location>
        <begin position="27"/>
        <end position="63"/>
    </location>
</feature>
<reference evidence="2" key="1">
    <citation type="submission" date="2022-01" db="EMBL/GenBank/DDBJ databases">
        <title>Nocardioidaceae gen. sp. A5X3R13.</title>
        <authorList>
            <person name="Lopez Marin M.A."/>
            <person name="Uhlik O."/>
        </authorList>
    </citation>
    <scope>NUCLEOTIDE SEQUENCE</scope>
    <source>
        <strain evidence="2">A5X3R13</strain>
    </source>
</reference>
<evidence type="ECO:0000313" key="3">
    <source>
        <dbReference type="Proteomes" id="UP001164390"/>
    </source>
</evidence>
<gene>
    <name evidence="2" type="ORF">L0C25_22200</name>
</gene>
<dbReference type="Proteomes" id="UP001164390">
    <property type="component" value="Chromosome"/>
</dbReference>
<evidence type="ECO:0000313" key="2">
    <source>
        <dbReference type="EMBL" id="UYM05198.1"/>
    </source>
</evidence>
<dbReference type="RefSeq" id="WP_271633987.1">
    <property type="nucleotide sequence ID" value="NZ_CP094970.1"/>
</dbReference>